<sequence length="422" mass="46048">MKKLTLLLSSLAILFSLPVLANQHVIKAGYVLDVASGKQLKDQYIVVDNGKITSISSNQPASFDQTKLIDLSDKYLVPGLMDMHTHVVRNLSKNYFDSYFQSPHRSTIGGVVNIEKTLLAGITTIRNVGASDYRDVALRNAVNAGEIPGPRMFVSGPSLGITGGHCDSNALNHTFNEKSQGVADGPWAARLKVRQNVKYQVDVIKFCATGGVFSKGTKLGQRQYTFEEMKAIVDEAHTHGRTVAAHAHGTEGIQFAIKAGVDSIEHASFLDKETIKLAKKYGTYLSMDIYNTEYTLSKGEENGVPEENLNKERKVGGIQRESFSKAVKAGVNMVMGTDAGIYPHGDNAKQLSRMTKFGMTPLQALQAATINSAKLLKQEKTLGQIKEGFFADIIAVDANPLEQITTLENVSFVMKDGVVYKQ</sequence>
<dbReference type="EMBL" id="FOHK01000009">
    <property type="protein sequence ID" value="SET57218.1"/>
    <property type="molecule type" value="Genomic_DNA"/>
</dbReference>
<dbReference type="Proteomes" id="UP000199308">
    <property type="component" value="Unassembled WGS sequence"/>
</dbReference>
<dbReference type="Gene3D" id="2.30.40.10">
    <property type="entry name" value="Urease, subunit C, domain 1"/>
    <property type="match status" value="1"/>
</dbReference>
<keyword evidence="4" id="KW-1185">Reference proteome</keyword>
<organism evidence="3 4">
    <name type="scientific">Thalassotalea agarivorans</name>
    <name type="common">Thalassomonas agarivorans</name>
    <dbReference type="NCBI Taxonomy" id="349064"/>
    <lineage>
        <taxon>Bacteria</taxon>
        <taxon>Pseudomonadati</taxon>
        <taxon>Pseudomonadota</taxon>
        <taxon>Gammaproteobacteria</taxon>
        <taxon>Alteromonadales</taxon>
        <taxon>Colwelliaceae</taxon>
        <taxon>Thalassotalea</taxon>
    </lineage>
</organism>
<protein>
    <submittedName>
        <fullName evidence="3">Imidazolonepropionase</fullName>
    </submittedName>
</protein>
<dbReference type="STRING" id="349064.SAMN05660429_02122"/>
<feature type="signal peptide" evidence="1">
    <location>
        <begin position="1"/>
        <end position="21"/>
    </location>
</feature>
<evidence type="ECO:0000313" key="3">
    <source>
        <dbReference type="EMBL" id="SET57218.1"/>
    </source>
</evidence>
<dbReference type="GO" id="GO:0016810">
    <property type="term" value="F:hydrolase activity, acting on carbon-nitrogen (but not peptide) bonds"/>
    <property type="evidence" value="ECO:0007669"/>
    <property type="project" value="InterPro"/>
</dbReference>
<dbReference type="InterPro" id="IPR011059">
    <property type="entry name" value="Metal-dep_hydrolase_composite"/>
</dbReference>
<dbReference type="InterPro" id="IPR032466">
    <property type="entry name" value="Metal_Hydrolase"/>
</dbReference>
<feature type="chain" id="PRO_5011743901" evidence="1">
    <location>
        <begin position="22"/>
        <end position="422"/>
    </location>
</feature>
<feature type="domain" description="Amidohydrolase-related" evidence="2">
    <location>
        <begin position="75"/>
        <end position="418"/>
    </location>
</feature>
<name>A0A1I0FIE7_THASX</name>
<dbReference type="InterPro" id="IPR006680">
    <property type="entry name" value="Amidohydro-rel"/>
</dbReference>
<dbReference type="Pfam" id="PF01979">
    <property type="entry name" value="Amidohydro_1"/>
    <property type="match status" value="1"/>
</dbReference>
<dbReference type="SUPFAM" id="SSF51338">
    <property type="entry name" value="Composite domain of metallo-dependent hydrolases"/>
    <property type="match status" value="2"/>
</dbReference>
<dbReference type="AlphaFoldDB" id="A0A1I0FIE7"/>
<dbReference type="InterPro" id="IPR057744">
    <property type="entry name" value="OTAase-like"/>
</dbReference>
<dbReference type="OrthoDB" id="9782972at2"/>
<proteinExistence type="predicted"/>
<evidence type="ECO:0000313" key="4">
    <source>
        <dbReference type="Proteomes" id="UP000199308"/>
    </source>
</evidence>
<gene>
    <name evidence="3" type="ORF">SAMN05660429_02122</name>
</gene>
<dbReference type="PANTHER" id="PTHR43135:SF3">
    <property type="entry name" value="ALPHA-D-RIBOSE 1-METHYLPHOSPHONATE 5-TRIPHOSPHATE DIPHOSPHATASE"/>
    <property type="match status" value="1"/>
</dbReference>
<accession>A0A1I0FIE7</accession>
<dbReference type="RefSeq" id="WP_093329998.1">
    <property type="nucleotide sequence ID" value="NZ_AP027363.1"/>
</dbReference>
<evidence type="ECO:0000256" key="1">
    <source>
        <dbReference type="SAM" id="SignalP"/>
    </source>
</evidence>
<dbReference type="CDD" id="cd01299">
    <property type="entry name" value="Met_dep_hydrolase_A"/>
    <property type="match status" value="1"/>
</dbReference>
<dbReference type="Gene3D" id="3.20.20.140">
    <property type="entry name" value="Metal-dependent hydrolases"/>
    <property type="match status" value="1"/>
</dbReference>
<keyword evidence="1" id="KW-0732">Signal</keyword>
<dbReference type="InterPro" id="IPR051781">
    <property type="entry name" value="Metallo-dep_Hydrolase"/>
</dbReference>
<evidence type="ECO:0000259" key="2">
    <source>
        <dbReference type="Pfam" id="PF01979"/>
    </source>
</evidence>
<reference evidence="3 4" key="1">
    <citation type="submission" date="2016-10" db="EMBL/GenBank/DDBJ databases">
        <authorList>
            <person name="de Groot N.N."/>
        </authorList>
    </citation>
    <scope>NUCLEOTIDE SEQUENCE [LARGE SCALE GENOMIC DNA]</scope>
    <source>
        <strain evidence="3 4">DSM 19706</strain>
    </source>
</reference>
<dbReference type="PANTHER" id="PTHR43135">
    <property type="entry name" value="ALPHA-D-RIBOSE 1-METHYLPHOSPHONATE 5-TRIPHOSPHATE DIPHOSPHATASE"/>
    <property type="match status" value="1"/>
</dbReference>
<dbReference type="SUPFAM" id="SSF51556">
    <property type="entry name" value="Metallo-dependent hydrolases"/>
    <property type="match status" value="1"/>
</dbReference>